<organism evidence="1 2">
    <name type="scientific">Deinococcus irradiatisoli</name>
    <dbReference type="NCBI Taxonomy" id="2202254"/>
    <lineage>
        <taxon>Bacteria</taxon>
        <taxon>Thermotogati</taxon>
        <taxon>Deinococcota</taxon>
        <taxon>Deinococci</taxon>
        <taxon>Deinococcales</taxon>
        <taxon>Deinococcaceae</taxon>
        <taxon>Deinococcus</taxon>
    </lineage>
</organism>
<dbReference type="EMBL" id="CP029494">
    <property type="protein sequence ID" value="AWN24304.1"/>
    <property type="molecule type" value="Genomic_DNA"/>
</dbReference>
<sequence length="89" mass="10415">MKNMDMATPTQDRTERLFKFLQEFTLLKFKPQRTSDNDTLLWLHSLPQEKEVFNAARPPAGRESNPDEWLVIRKPRFHLAPGLPGELQP</sequence>
<proteinExistence type="predicted"/>
<gene>
    <name evidence="1" type="ORF">DKM44_14590</name>
</gene>
<protein>
    <submittedName>
        <fullName evidence="1">Uncharacterized protein</fullName>
    </submittedName>
</protein>
<keyword evidence="2" id="KW-1185">Reference proteome</keyword>
<dbReference type="KEGG" id="dez:DKM44_14590"/>
<dbReference type="Proteomes" id="UP000245368">
    <property type="component" value="Chromosome"/>
</dbReference>
<dbReference type="AlphaFoldDB" id="A0A2Z3JUV7"/>
<evidence type="ECO:0000313" key="1">
    <source>
        <dbReference type="EMBL" id="AWN24304.1"/>
    </source>
</evidence>
<accession>A0A2Z3JUV7</accession>
<name>A0A2Z3JUV7_9DEIO</name>
<evidence type="ECO:0000313" key="2">
    <source>
        <dbReference type="Proteomes" id="UP000245368"/>
    </source>
</evidence>
<reference evidence="1 2" key="1">
    <citation type="submission" date="2018-05" db="EMBL/GenBank/DDBJ databases">
        <title>Complete Genome Sequence of Deinococcus sp. strain 17bor-2.</title>
        <authorList>
            <person name="Srinivasan S."/>
        </authorList>
    </citation>
    <scope>NUCLEOTIDE SEQUENCE [LARGE SCALE GENOMIC DNA]</scope>
    <source>
        <strain evidence="1 2">17bor-2</strain>
    </source>
</reference>